<dbReference type="EMBL" id="CM044708">
    <property type="protein sequence ID" value="KAI5651028.1"/>
    <property type="molecule type" value="Genomic_DNA"/>
</dbReference>
<sequence>MLEAQSSSQSHVVLRFFIFIAFPFVSLTPLDWNSKYKPSHFFDPLAKASTPVSSSIHLPSAKKRGPCLFKGFTGFSFGAGFPVRWAIASFSPMGQWVIGAIINLFGSIAINFGTNLLKLGHDERGRQSGLGSYGTNGKAVTKPIIYFHTWRVGILFFALGNCLNFISFGYAAQSLLAALGSVQFVSNIAFAYFVLKKTVTVKVLVATAFIVLGNIFLVAFGNHQSPVYTPEQLAEKYSNIAFLLYCLILAIVVALHQLIYRRAELLLAVPGEELKTYWKMLLPFSYAIVSGAVGSCSVLFAKSLSNLLRLSISSGYELHSWFTYSMLLLFLSTAGFWMARLNEGLSLFDAILIVPMFQIAWTFFSICTGFVYFQEYQVFDTLRTTMFVLGMLSVFVGISLLAPDDSKGGEVKGTPFISAATNLQSDADRFPVLTRGKLVCLQAACSLSLGLGEDSIHASSVLVMPMVSSKITGFRGNAFDKKFSLRNSGWNKISVDEEDGEDILETTSMLHQGISID</sequence>
<accession>A0ACB9ZUA7</accession>
<organism evidence="1 2">
    <name type="scientific">Catharanthus roseus</name>
    <name type="common">Madagascar periwinkle</name>
    <name type="synonym">Vinca rosea</name>
    <dbReference type="NCBI Taxonomy" id="4058"/>
    <lineage>
        <taxon>Eukaryota</taxon>
        <taxon>Viridiplantae</taxon>
        <taxon>Streptophyta</taxon>
        <taxon>Embryophyta</taxon>
        <taxon>Tracheophyta</taxon>
        <taxon>Spermatophyta</taxon>
        <taxon>Magnoliopsida</taxon>
        <taxon>eudicotyledons</taxon>
        <taxon>Gunneridae</taxon>
        <taxon>Pentapetalae</taxon>
        <taxon>asterids</taxon>
        <taxon>lamiids</taxon>
        <taxon>Gentianales</taxon>
        <taxon>Apocynaceae</taxon>
        <taxon>Rauvolfioideae</taxon>
        <taxon>Vinceae</taxon>
        <taxon>Catharanthinae</taxon>
        <taxon>Catharanthus</taxon>
    </lineage>
</organism>
<evidence type="ECO:0000313" key="2">
    <source>
        <dbReference type="Proteomes" id="UP001060085"/>
    </source>
</evidence>
<protein>
    <submittedName>
        <fullName evidence="1">Uncharacterized protein</fullName>
    </submittedName>
</protein>
<reference evidence="2" key="1">
    <citation type="journal article" date="2023" name="Nat. Plants">
        <title>Single-cell RNA sequencing provides a high-resolution roadmap for understanding the multicellular compartmentation of specialized metabolism.</title>
        <authorList>
            <person name="Sun S."/>
            <person name="Shen X."/>
            <person name="Li Y."/>
            <person name="Li Y."/>
            <person name="Wang S."/>
            <person name="Li R."/>
            <person name="Zhang H."/>
            <person name="Shen G."/>
            <person name="Guo B."/>
            <person name="Wei J."/>
            <person name="Xu J."/>
            <person name="St-Pierre B."/>
            <person name="Chen S."/>
            <person name="Sun C."/>
        </authorList>
    </citation>
    <scope>NUCLEOTIDE SEQUENCE [LARGE SCALE GENOMIC DNA]</scope>
</reference>
<keyword evidence="2" id="KW-1185">Reference proteome</keyword>
<proteinExistence type="predicted"/>
<evidence type="ECO:0000313" key="1">
    <source>
        <dbReference type="EMBL" id="KAI5651028.1"/>
    </source>
</evidence>
<dbReference type="Proteomes" id="UP001060085">
    <property type="component" value="Linkage Group LG08"/>
</dbReference>
<gene>
    <name evidence="1" type="ORF">M9H77_37033</name>
</gene>
<comment type="caution">
    <text evidence="1">The sequence shown here is derived from an EMBL/GenBank/DDBJ whole genome shotgun (WGS) entry which is preliminary data.</text>
</comment>
<name>A0ACB9ZUA7_CATRO</name>